<protein>
    <recommendedName>
        <fullName evidence="7">TLC domain-containing protein</fullName>
    </recommendedName>
</protein>
<feature type="transmembrane region" description="Helical" evidence="6">
    <location>
        <begin position="212"/>
        <end position="232"/>
    </location>
</feature>
<feature type="transmembrane region" description="Helical" evidence="6">
    <location>
        <begin position="76"/>
        <end position="96"/>
    </location>
</feature>
<name>A0ABR3C409_9PEZI</name>
<feature type="transmembrane region" description="Helical" evidence="6">
    <location>
        <begin position="36"/>
        <end position="55"/>
    </location>
</feature>
<evidence type="ECO:0000256" key="3">
    <source>
        <dbReference type="ARBA" id="ARBA00022989"/>
    </source>
</evidence>
<dbReference type="PROSITE" id="PS50922">
    <property type="entry name" value="TLC"/>
    <property type="match status" value="1"/>
</dbReference>
<evidence type="ECO:0000256" key="5">
    <source>
        <dbReference type="PROSITE-ProRule" id="PRU00205"/>
    </source>
</evidence>
<evidence type="ECO:0000313" key="9">
    <source>
        <dbReference type="Proteomes" id="UP001430584"/>
    </source>
</evidence>
<dbReference type="InterPro" id="IPR006634">
    <property type="entry name" value="TLC-dom"/>
</dbReference>
<evidence type="ECO:0000259" key="7">
    <source>
        <dbReference type="PROSITE" id="PS50922"/>
    </source>
</evidence>
<feature type="transmembrane region" description="Helical" evidence="6">
    <location>
        <begin position="288"/>
        <end position="309"/>
    </location>
</feature>
<feature type="transmembrane region" description="Helical" evidence="6">
    <location>
        <begin position="116"/>
        <end position="134"/>
    </location>
</feature>
<comment type="subcellular location">
    <subcellularLocation>
        <location evidence="1">Membrane</location>
        <topology evidence="1">Multi-pass membrane protein</topology>
    </subcellularLocation>
</comment>
<accession>A0ABR3C409</accession>
<dbReference type="RefSeq" id="XP_066628337.1">
    <property type="nucleotide sequence ID" value="XM_066781335.1"/>
</dbReference>
<keyword evidence="3 6" id="KW-1133">Transmembrane helix</keyword>
<feature type="transmembrane region" description="Helical" evidence="6">
    <location>
        <begin position="179"/>
        <end position="200"/>
    </location>
</feature>
<feature type="domain" description="TLC" evidence="7">
    <location>
        <begin position="69"/>
        <end position="321"/>
    </location>
</feature>
<dbReference type="EMBL" id="JAJVCZ030000011">
    <property type="protein sequence ID" value="KAL0254466.1"/>
    <property type="molecule type" value="Genomic_DNA"/>
</dbReference>
<dbReference type="Proteomes" id="UP001430584">
    <property type="component" value="Unassembled WGS sequence"/>
</dbReference>
<comment type="caution">
    <text evidence="8">The sequence shown here is derived from an EMBL/GenBank/DDBJ whole genome shotgun (WGS) entry which is preliminary data.</text>
</comment>
<proteinExistence type="predicted"/>
<keyword evidence="9" id="KW-1185">Reference proteome</keyword>
<dbReference type="PANTHER" id="PTHR13439:SF0">
    <property type="entry name" value="TOPOISOMERASE I DAMAGE AFFECTED PROTEIN 4"/>
    <property type="match status" value="1"/>
</dbReference>
<keyword evidence="4 5" id="KW-0472">Membrane</keyword>
<gene>
    <name evidence="8" type="ORF">SLS55_009941</name>
</gene>
<feature type="transmembrane region" description="Helical" evidence="6">
    <location>
        <begin position="141"/>
        <end position="159"/>
    </location>
</feature>
<dbReference type="InterPro" id="IPR050846">
    <property type="entry name" value="TLCD"/>
</dbReference>
<keyword evidence="2 5" id="KW-0812">Transmembrane</keyword>
<organism evidence="8 9">
    <name type="scientific">Diplodia seriata</name>
    <dbReference type="NCBI Taxonomy" id="420778"/>
    <lineage>
        <taxon>Eukaryota</taxon>
        <taxon>Fungi</taxon>
        <taxon>Dikarya</taxon>
        <taxon>Ascomycota</taxon>
        <taxon>Pezizomycotina</taxon>
        <taxon>Dothideomycetes</taxon>
        <taxon>Dothideomycetes incertae sedis</taxon>
        <taxon>Botryosphaeriales</taxon>
        <taxon>Botryosphaeriaceae</taxon>
        <taxon>Diplodia</taxon>
    </lineage>
</organism>
<reference evidence="8 9" key="1">
    <citation type="submission" date="2024-02" db="EMBL/GenBank/DDBJ databases">
        <title>De novo assembly and annotation of 12 fungi associated with fruit tree decline syndrome in Ontario, Canada.</title>
        <authorList>
            <person name="Sulman M."/>
            <person name="Ellouze W."/>
            <person name="Ilyukhin E."/>
        </authorList>
    </citation>
    <scope>NUCLEOTIDE SEQUENCE [LARGE SCALE GENOMIC DNA]</scope>
    <source>
        <strain evidence="8 9">FDS-637</strain>
    </source>
</reference>
<dbReference type="Pfam" id="PF03798">
    <property type="entry name" value="TRAM_LAG1_CLN8"/>
    <property type="match status" value="1"/>
</dbReference>
<sequence length="402" mass="45019">MLDPFPFAAPAALQHAIKPFADYMSFKTLPLHIHELLFAVLLYHITNTVISPWLSTRLFPDIYPKFNKRTRINWDVHVVSLVQSTLINALALWVSYVDNERAEMDWEGRVWGYTGASGLIVAFSCGYFVWDLWISLRYVKVFGLGLLAHAVSALSVYSFGFVRHSPRFPGGIPRPFVNFYAPTFILYELSSPFLNIHWFCDKLNMTGSKVQLYNGFCLLGTFFGARLCWGTYQSFHVFADIYRAIQAGGLVSGPGLAGLGAGADSATVEQAQPVAETMRFAEGTEVPVWLAATYLAANLTLNSLNFFWFNKMIETVRKRFEPPLGTKRPEKKDAEKKVKREADRVFVEGIDVDTDEEVEAVASAIAEANGGGAETVVARGLYDDGRRTIEVAKTEVRNRRRG</sequence>
<evidence type="ECO:0000256" key="2">
    <source>
        <dbReference type="ARBA" id="ARBA00022692"/>
    </source>
</evidence>
<dbReference type="GeneID" id="92014026"/>
<evidence type="ECO:0000256" key="4">
    <source>
        <dbReference type="ARBA" id="ARBA00023136"/>
    </source>
</evidence>
<evidence type="ECO:0000313" key="8">
    <source>
        <dbReference type="EMBL" id="KAL0254466.1"/>
    </source>
</evidence>
<evidence type="ECO:0000256" key="6">
    <source>
        <dbReference type="SAM" id="Phobius"/>
    </source>
</evidence>
<evidence type="ECO:0000256" key="1">
    <source>
        <dbReference type="ARBA" id="ARBA00004141"/>
    </source>
</evidence>
<dbReference type="SMART" id="SM00724">
    <property type="entry name" value="TLC"/>
    <property type="match status" value="1"/>
</dbReference>
<dbReference type="PANTHER" id="PTHR13439">
    <property type="entry name" value="CT120 PROTEIN"/>
    <property type="match status" value="1"/>
</dbReference>